<keyword evidence="1" id="KW-0472">Membrane</keyword>
<reference evidence="2" key="1">
    <citation type="journal article" date="2014" name="Genome Announc.">
        <title>Draft Genome Sequence of Clostridium straminisolvens Strain JCM 21531T, Isolated from a Cellulose-Degrading Bacterial Community.</title>
        <authorList>
            <person name="Yuki M."/>
            <person name="Oshima K."/>
            <person name="Suda W."/>
            <person name="Sakamoto M."/>
            <person name="Kitamura K."/>
            <person name="Iida T."/>
            <person name="Hattori M."/>
            <person name="Ohkuma M."/>
        </authorList>
    </citation>
    <scope>NUCLEOTIDE SEQUENCE [LARGE SCALE GENOMIC DNA]</scope>
    <source>
        <strain evidence="2">JCM 21531</strain>
    </source>
</reference>
<dbReference type="AlphaFoldDB" id="W4V5B5"/>
<accession>W4V5B5</accession>
<gene>
    <name evidence="2" type="ORF">JCM21531_1806</name>
</gene>
<evidence type="ECO:0000313" key="3">
    <source>
        <dbReference type="Proteomes" id="UP000019109"/>
    </source>
</evidence>
<feature type="transmembrane region" description="Helical" evidence="1">
    <location>
        <begin position="117"/>
        <end position="138"/>
    </location>
</feature>
<evidence type="ECO:0000256" key="1">
    <source>
        <dbReference type="SAM" id="Phobius"/>
    </source>
</evidence>
<protein>
    <submittedName>
        <fullName evidence="2">Uncharacterized protein</fullName>
    </submittedName>
</protein>
<comment type="caution">
    <text evidence="2">The sequence shown here is derived from an EMBL/GenBank/DDBJ whole genome shotgun (WGS) entry which is preliminary data.</text>
</comment>
<dbReference type="Proteomes" id="UP000019109">
    <property type="component" value="Unassembled WGS sequence"/>
</dbReference>
<dbReference type="STRING" id="1294263.JCM21531_1806"/>
<sequence length="139" mass="15608">MHMIEPFDYNDLKNFSMKYMSGFMAEKYDVEANDAAAILKDRVRDYLSERLRGTVNGYSSCSITSKNVNISEVKGNYSMLPVYLLVNKYKDKSHIFMVNGQTGKVVGDTPLCLPKQILFAVAVFLIVWIIGVFGGALFA</sequence>
<keyword evidence="1" id="KW-0812">Transmembrane</keyword>
<name>W4V5B5_9FIRM</name>
<keyword evidence="3" id="KW-1185">Reference proteome</keyword>
<proteinExistence type="predicted"/>
<dbReference type="EMBL" id="BAVR01000017">
    <property type="protein sequence ID" value="GAE88367.1"/>
    <property type="molecule type" value="Genomic_DNA"/>
</dbReference>
<evidence type="ECO:0000313" key="2">
    <source>
        <dbReference type="EMBL" id="GAE88367.1"/>
    </source>
</evidence>
<keyword evidence="1" id="KW-1133">Transmembrane helix</keyword>
<organism evidence="2 3">
    <name type="scientific">Acetivibrio straminisolvens JCM 21531</name>
    <dbReference type="NCBI Taxonomy" id="1294263"/>
    <lineage>
        <taxon>Bacteria</taxon>
        <taxon>Bacillati</taxon>
        <taxon>Bacillota</taxon>
        <taxon>Clostridia</taxon>
        <taxon>Eubacteriales</taxon>
        <taxon>Oscillospiraceae</taxon>
        <taxon>Acetivibrio</taxon>
    </lineage>
</organism>